<dbReference type="GO" id="GO:0016705">
    <property type="term" value="F:oxidoreductase activity, acting on paired donors, with incorporation or reduction of molecular oxygen"/>
    <property type="evidence" value="ECO:0007669"/>
    <property type="project" value="InterPro"/>
</dbReference>
<keyword evidence="2" id="KW-1185">Reference proteome</keyword>
<dbReference type="InterPro" id="IPR002401">
    <property type="entry name" value="Cyt_P450_E_grp-I"/>
</dbReference>
<dbReference type="PANTHER" id="PTHR47945:SF5">
    <property type="entry name" value="CYTOCHROME P450 84A1-RELATED"/>
    <property type="match status" value="1"/>
</dbReference>
<dbReference type="SUPFAM" id="SSF48264">
    <property type="entry name" value="Cytochrome P450"/>
    <property type="match status" value="1"/>
</dbReference>
<evidence type="ECO:0000313" key="1">
    <source>
        <dbReference type="EMBL" id="KAG6534435.1"/>
    </source>
</evidence>
<accession>A0A8J5IFD0</accession>
<dbReference type="InterPro" id="IPR036396">
    <property type="entry name" value="Cyt_P450_sf"/>
</dbReference>
<protein>
    <submittedName>
        <fullName evidence="1">Uncharacterized protein</fullName>
    </submittedName>
</protein>
<dbReference type="PANTHER" id="PTHR47945">
    <property type="entry name" value="CYTOCHROME P450 84A1-RELATED"/>
    <property type="match status" value="1"/>
</dbReference>
<comment type="caution">
    <text evidence="1">The sequence shown here is derived from an EMBL/GenBank/DDBJ whole genome shotgun (WGS) entry which is preliminary data.</text>
</comment>
<proteinExistence type="predicted"/>
<dbReference type="Gene3D" id="1.10.630.10">
    <property type="entry name" value="Cytochrome P450"/>
    <property type="match status" value="1"/>
</dbReference>
<gene>
    <name evidence="1" type="ORF">ZIOFF_008321</name>
</gene>
<dbReference type="GO" id="GO:0004497">
    <property type="term" value="F:monooxygenase activity"/>
    <property type="evidence" value="ECO:0007669"/>
    <property type="project" value="InterPro"/>
</dbReference>
<dbReference type="PRINTS" id="PR00463">
    <property type="entry name" value="EP450I"/>
</dbReference>
<name>A0A8J5IFD0_ZINOF</name>
<dbReference type="GO" id="GO:0005506">
    <property type="term" value="F:iron ion binding"/>
    <property type="evidence" value="ECO:0007669"/>
    <property type="project" value="InterPro"/>
</dbReference>
<dbReference type="AlphaFoldDB" id="A0A8J5IFD0"/>
<organism evidence="1 2">
    <name type="scientific">Zingiber officinale</name>
    <name type="common">Ginger</name>
    <name type="synonym">Amomum zingiber</name>
    <dbReference type="NCBI Taxonomy" id="94328"/>
    <lineage>
        <taxon>Eukaryota</taxon>
        <taxon>Viridiplantae</taxon>
        <taxon>Streptophyta</taxon>
        <taxon>Embryophyta</taxon>
        <taxon>Tracheophyta</taxon>
        <taxon>Spermatophyta</taxon>
        <taxon>Magnoliopsida</taxon>
        <taxon>Liliopsida</taxon>
        <taxon>Zingiberales</taxon>
        <taxon>Zingiberaceae</taxon>
        <taxon>Zingiber</taxon>
    </lineage>
</organism>
<dbReference type="Proteomes" id="UP000734854">
    <property type="component" value="Unassembled WGS sequence"/>
</dbReference>
<sequence>MWSLTLPDEVATQSCKVATWSCKAAAASRGGDNGISDQWVMAELIKNPDKMSRVQEELPAIVILDRLTMEESQVARYLVLAWSRVMVNVWEIGQQMSVLKEARAFRPTRFVSSGEAATMDFKGNFFEFLPFGLGQWPYMWMQLGLYGVELAVKQMAYCFEWSLAN</sequence>
<dbReference type="GO" id="GO:0020037">
    <property type="term" value="F:heme binding"/>
    <property type="evidence" value="ECO:0007669"/>
    <property type="project" value="InterPro"/>
</dbReference>
<reference evidence="1 2" key="1">
    <citation type="submission" date="2020-08" db="EMBL/GenBank/DDBJ databases">
        <title>Plant Genome Project.</title>
        <authorList>
            <person name="Zhang R.-G."/>
        </authorList>
    </citation>
    <scope>NUCLEOTIDE SEQUENCE [LARGE SCALE GENOMIC DNA]</scope>
    <source>
        <tissue evidence="1">Rhizome</tissue>
    </source>
</reference>
<evidence type="ECO:0000313" key="2">
    <source>
        <dbReference type="Proteomes" id="UP000734854"/>
    </source>
</evidence>
<dbReference type="InterPro" id="IPR053062">
    <property type="entry name" value="CYP450_84A"/>
</dbReference>
<dbReference type="EMBL" id="JACMSC010000002">
    <property type="protein sequence ID" value="KAG6534435.1"/>
    <property type="molecule type" value="Genomic_DNA"/>
</dbReference>